<feature type="transmembrane region" description="Helical" evidence="5">
    <location>
        <begin position="133"/>
        <end position="151"/>
    </location>
</feature>
<feature type="transmembrane region" description="Helical" evidence="5">
    <location>
        <begin position="158"/>
        <end position="178"/>
    </location>
</feature>
<evidence type="ECO:0000256" key="2">
    <source>
        <dbReference type="ARBA" id="ARBA00022692"/>
    </source>
</evidence>
<organism evidence="7 8">
    <name type="scientific">Pontibacter silvestris</name>
    <dbReference type="NCBI Taxonomy" id="2305183"/>
    <lineage>
        <taxon>Bacteria</taxon>
        <taxon>Pseudomonadati</taxon>
        <taxon>Bacteroidota</taxon>
        <taxon>Cytophagia</taxon>
        <taxon>Cytophagales</taxon>
        <taxon>Hymenobacteraceae</taxon>
        <taxon>Pontibacter</taxon>
    </lineage>
</organism>
<gene>
    <name evidence="7" type="ORF">ACFSKU_02995</name>
</gene>
<dbReference type="Pfam" id="PF14378">
    <property type="entry name" value="PAP2_3"/>
    <property type="match status" value="1"/>
</dbReference>
<evidence type="ECO:0000313" key="7">
    <source>
        <dbReference type="EMBL" id="MFD2065835.1"/>
    </source>
</evidence>
<dbReference type="CDD" id="cd03386">
    <property type="entry name" value="PAP2_Aur1_like"/>
    <property type="match status" value="1"/>
</dbReference>
<feature type="transmembrane region" description="Helical" evidence="5">
    <location>
        <begin position="44"/>
        <end position="77"/>
    </location>
</feature>
<keyword evidence="2 5" id="KW-0812">Transmembrane</keyword>
<accession>A0ABW4WVN0</accession>
<dbReference type="PANTHER" id="PTHR31310">
    <property type="match status" value="1"/>
</dbReference>
<feature type="transmembrane region" description="Helical" evidence="5">
    <location>
        <begin position="276"/>
        <end position="295"/>
    </location>
</feature>
<dbReference type="Proteomes" id="UP001597369">
    <property type="component" value="Unassembled WGS sequence"/>
</dbReference>
<comment type="subcellular location">
    <subcellularLocation>
        <location evidence="1">Membrane</location>
        <topology evidence="1">Multi-pass membrane protein</topology>
    </subcellularLocation>
</comment>
<sequence length="315" mass="35679">MDTISATAEEKKAISRKNVLVLILLSAGYLLLSYFLVGFKQDQLVLLGLVNGLYFISPVTRKFITGFSVFIVYWILYDYMKAFPNYWFNPVHIESLYNLEKSVFGIQSGGTVLTPNEFWIKCSNPVLDVMSGVFYLTWVPVPLAFAVFLFFKKRKQFIYFALTFLLVNLLGFVVYYLFPAAPPWYVQYFGFDFIAATPGNTAGLARFDAFFHITLFSSIYAKGSNVFAAMPSLHSAYPLIVFYYAVKNKLGSINILFATIMAGIWFSAVYTSHHYVLDVLAGIVCAISGITLFNWQMSKRGAVYSVVQRFTQAIQ</sequence>
<feature type="transmembrane region" description="Helical" evidence="5">
    <location>
        <begin position="19"/>
        <end position="37"/>
    </location>
</feature>
<proteinExistence type="predicted"/>
<feature type="transmembrane region" description="Helical" evidence="5">
    <location>
        <begin position="226"/>
        <end position="246"/>
    </location>
</feature>
<protein>
    <submittedName>
        <fullName evidence="7">Phosphatase PAP2 family protein</fullName>
    </submittedName>
</protein>
<evidence type="ECO:0000256" key="1">
    <source>
        <dbReference type="ARBA" id="ARBA00004141"/>
    </source>
</evidence>
<evidence type="ECO:0000256" key="3">
    <source>
        <dbReference type="ARBA" id="ARBA00022989"/>
    </source>
</evidence>
<dbReference type="InterPro" id="IPR026841">
    <property type="entry name" value="Aur1/Ipt1"/>
</dbReference>
<feature type="domain" description="Inositolphosphotransferase Aur1/Ipt1" evidence="6">
    <location>
        <begin position="123"/>
        <end position="291"/>
    </location>
</feature>
<keyword evidence="8" id="KW-1185">Reference proteome</keyword>
<keyword evidence="3 5" id="KW-1133">Transmembrane helix</keyword>
<reference evidence="8" key="1">
    <citation type="journal article" date="2019" name="Int. J. Syst. Evol. Microbiol.">
        <title>The Global Catalogue of Microorganisms (GCM) 10K type strain sequencing project: providing services to taxonomists for standard genome sequencing and annotation.</title>
        <authorList>
            <consortium name="The Broad Institute Genomics Platform"/>
            <consortium name="The Broad Institute Genome Sequencing Center for Infectious Disease"/>
            <person name="Wu L."/>
            <person name="Ma J."/>
        </authorList>
    </citation>
    <scope>NUCLEOTIDE SEQUENCE [LARGE SCALE GENOMIC DNA]</scope>
    <source>
        <strain evidence="8">JCM 16545</strain>
    </source>
</reference>
<dbReference type="InterPro" id="IPR052185">
    <property type="entry name" value="IPC_Synthase-Related"/>
</dbReference>
<comment type="caution">
    <text evidence="7">The sequence shown here is derived from an EMBL/GenBank/DDBJ whole genome shotgun (WGS) entry which is preliminary data.</text>
</comment>
<evidence type="ECO:0000313" key="8">
    <source>
        <dbReference type="Proteomes" id="UP001597369"/>
    </source>
</evidence>
<evidence type="ECO:0000259" key="6">
    <source>
        <dbReference type="Pfam" id="PF14378"/>
    </source>
</evidence>
<feature type="transmembrane region" description="Helical" evidence="5">
    <location>
        <begin position="253"/>
        <end position="270"/>
    </location>
</feature>
<dbReference type="EMBL" id="JBHUHV010000010">
    <property type="protein sequence ID" value="MFD2065835.1"/>
    <property type="molecule type" value="Genomic_DNA"/>
</dbReference>
<dbReference type="RefSeq" id="WP_229962762.1">
    <property type="nucleotide sequence ID" value="NZ_JAJJWI010000032.1"/>
</dbReference>
<evidence type="ECO:0000256" key="5">
    <source>
        <dbReference type="SAM" id="Phobius"/>
    </source>
</evidence>
<keyword evidence="4 5" id="KW-0472">Membrane</keyword>
<evidence type="ECO:0000256" key="4">
    <source>
        <dbReference type="ARBA" id="ARBA00023136"/>
    </source>
</evidence>
<name>A0ABW4WVN0_9BACT</name>
<dbReference type="PANTHER" id="PTHR31310:SF7">
    <property type="entry name" value="PA-PHOSPHATASE RELATED-FAMILY PROTEIN DDB_G0268928"/>
    <property type="match status" value="1"/>
</dbReference>